<evidence type="ECO:0000256" key="8">
    <source>
        <dbReference type="ARBA" id="ARBA00023315"/>
    </source>
</evidence>
<proteinExistence type="inferred from homology"/>
<feature type="transmembrane region" description="Helical" evidence="10">
    <location>
        <begin position="237"/>
        <end position="257"/>
    </location>
</feature>
<feature type="transmembrane region" description="Helical" evidence="10">
    <location>
        <begin position="81"/>
        <end position="98"/>
    </location>
</feature>
<dbReference type="GO" id="GO:0009103">
    <property type="term" value="P:lipopolysaccharide biosynthetic process"/>
    <property type="evidence" value="ECO:0007669"/>
    <property type="project" value="TreeGrafter"/>
</dbReference>
<feature type="transmembrane region" description="Helical" evidence="10">
    <location>
        <begin position="207"/>
        <end position="225"/>
    </location>
</feature>
<feature type="transmembrane region" description="Helical" evidence="10">
    <location>
        <begin position="39"/>
        <end position="60"/>
    </location>
</feature>
<keyword evidence="6 10" id="KW-1133">Transmembrane helix</keyword>
<keyword evidence="4 12" id="KW-0808">Transferase</keyword>
<keyword evidence="13" id="KW-1185">Reference proteome</keyword>
<feature type="compositionally biased region" description="Low complexity" evidence="9">
    <location>
        <begin position="408"/>
        <end position="435"/>
    </location>
</feature>
<comment type="similarity">
    <text evidence="2">Belongs to the acyltransferase 3 family.</text>
</comment>
<evidence type="ECO:0000256" key="5">
    <source>
        <dbReference type="ARBA" id="ARBA00022692"/>
    </source>
</evidence>
<dbReference type="Gene3D" id="3.40.50.1110">
    <property type="entry name" value="SGNH hydrolase"/>
    <property type="match status" value="1"/>
</dbReference>
<dbReference type="PANTHER" id="PTHR23028:SF53">
    <property type="entry name" value="ACYL_TRANSF_3 DOMAIN-CONTAINING PROTEIN"/>
    <property type="match status" value="1"/>
</dbReference>
<dbReference type="SUPFAM" id="SSF52266">
    <property type="entry name" value="SGNH hydrolase"/>
    <property type="match status" value="1"/>
</dbReference>
<evidence type="ECO:0000256" key="6">
    <source>
        <dbReference type="ARBA" id="ARBA00022989"/>
    </source>
</evidence>
<dbReference type="Pfam" id="PF01757">
    <property type="entry name" value="Acyl_transf_3"/>
    <property type="match status" value="1"/>
</dbReference>
<evidence type="ECO:0000259" key="11">
    <source>
        <dbReference type="Pfam" id="PF01757"/>
    </source>
</evidence>
<evidence type="ECO:0000256" key="10">
    <source>
        <dbReference type="SAM" id="Phobius"/>
    </source>
</evidence>
<protein>
    <submittedName>
        <fullName evidence="12">Acyltransferase family protein</fullName>
    </submittedName>
</protein>
<feature type="transmembrane region" description="Helical" evidence="10">
    <location>
        <begin position="174"/>
        <end position="195"/>
    </location>
</feature>
<evidence type="ECO:0000256" key="7">
    <source>
        <dbReference type="ARBA" id="ARBA00023136"/>
    </source>
</evidence>
<evidence type="ECO:0000256" key="3">
    <source>
        <dbReference type="ARBA" id="ARBA00022475"/>
    </source>
</evidence>
<keyword evidence="7 10" id="KW-0472">Membrane</keyword>
<feature type="transmembrane region" description="Helical" evidence="10">
    <location>
        <begin position="151"/>
        <end position="167"/>
    </location>
</feature>
<dbReference type="AlphaFoldDB" id="A0A7X0SS75"/>
<evidence type="ECO:0000313" key="13">
    <source>
        <dbReference type="Proteomes" id="UP000564644"/>
    </source>
</evidence>
<dbReference type="GO" id="GO:0016747">
    <property type="term" value="F:acyltransferase activity, transferring groups other than amino-acyl groups"/>
    <property type="evidence" value="ECO:0007669"/>
    <property type="project" value="InterPro"/>
</dbReference>
<feature type="region of interest" description="Disordered" evidence="9">
    <location>
        <begin position="408"/>
        <end position="532"/>
    </location>
</feature>
<dbReference type="InterPro" id="IPR036514">
    <property type="entry name" value="SGNH_hydro_sf"/>
</dbReference>
<sequence length="698" mass="73067">MTHNTNGKARYMPGLDGLRALSVLAVIAYHLNWQGVPGGFLGVGVFFVLSGYLITDQLVSKWQQDRRIDLKSFWIRRARRLLPPMLLMTAAVSVWLAIADPSRLRSLGGDIGSAVLYVNNWWLIFHKVSYFESFGPPSPFGHFWSLAVEEQFYLIWPIVLLVLLRLVPRRGKLAAWMLAGAAASALLMALLYSPGSDPSRVYYGSDTRVFGLLIGAALAVVWPSRQLSEKVPDGVRWALDGIGALSLLAILFMIASVGEYDSFVYRGGLLLLSALTAIVVAAVAHPASRLGRMLSGKPLRWIGARSYGLYLWHFPVIALTTPVSDAGSFNPTRAALQTAASFALAALSWKLVEEPILRGWKRRTSATVAASRENGKGRRPAVTLLSAGLTLVLCVSCGGTGGTGTPTGIAAGAPAESADASGTATPPAAGAGQTEPPKDHDGQTETAVMKPPKTDTASPSPAGKPNASAAGTKTDNSDAGVKTGNSDAGTKPAGGSGNGAGAKPSGGVAPISKGGEASGTKSSGGDSDLSPISGKGVTAIGDSVLLGVKPYLEKQLTSIIVDAKVGRQLSQAGDTVDALDKAGKLGDIVILELGTNGPFTKKKLDALLDSLGQDRNILLVNTRVPRKWQDDVNGMLKEAASDYDNVTLVDWYAASADQDAYFGKDGVHPTRTGAEAYAAMLEKAVAKLHPGGSGNSVS</sequence>
<dbReference type="RefSeq" id="WP_185132835.1">
    <property type="nucleotide sequence ID" value="NZ_JACJVO010000045.1"/>
</dbReference>
<keyword evidence="5 10" id="KW-0812">Transmembrane</keyword>
<dbReference type="InterPro" id="IPR050879">
    <property type="entry name" value="Acyltransferase_3"/>
</dbReference>
<dbReference type="PANTHER" id="PTHR23028">
    <property type="entry name" value="ACETYLTRANSFERASE"/>
    <property type="match status" value="1"/>
</dbReference>
<organism evidence="12 13">
    <name type="scientific">Cohnella zeiphila</name>
    <dbReference type="NCBI Taxonomy" id="2761120"/>
    <lineage>
        <taxon>Bacteria</taxon>
        <taxon>Bacillati</taxon>
        <taxon>Bacillota</taxon>
        <taxon>Bacilli</taxon>
        <taxon>Bacillales</taxon>
        <taxon>Paenibacillaceae</taxon>
        <taxon>Cohnella</taxon>
    </lineage>
</organism>
<evidence type="ECO:0000313" key="12">
    <source>
        <dbReference type="EMBL" id="MBB6735178.1"/>
    </source>
</evidence>
<dbReference type="InterPro" id="IPR002656">
    <property type="entry name" value="Acyl_transf_3_dom"/>
</dbReference>
<feature type="transmembrane region" description="Helical" evidence="10">
    <location>
        <begin position="263"/>
        <end position="284"/>
    </location>
</feature>
<reference evidence="12 13" key="1">
    <citation type="submission" date="2020-08" db="EMBL/GenBank/DDBJ databases">
        <title>Cohnella phylogeny.</title>
        <authorList>
            <person name="Dunlap C."/>
        </authorList>
    </citation>
    <scope>NUCLEOTIDE SEQUENCE [LARGE SCALE GENOMIC DNA]</scope>
    <source>
        <strain evidence="12 13">CBP 2801</strain>
    </source>
</reference>
<keyword evidence="8 12" id="KW-0012">Acyltransferase</keyword>
<dbReference type="EMBL" id="JACJVO010000045">
    <property type="protein sequence ID" value="MBB6735178.1"/>
    <property type="molecule type" value="Genomic_DNA"/>
</dbReference>
<evidence type="ECO:0000256" key="2">
    <source>
        <dbReference type="ARBA" id="ARBA00007400"/>
    </source>
</evidence>
<evidence type="ECO:0000256" key="1">
    <source>
        <dbReference type="ARBA" id="ARBA00004651"/>
    </source>
</evidence>
<name>A0A7X0SS75_9BACL</name>
<dbReference type="Proteomes" id="UP000564644">
    <property type="component" value="Unassembled WGS sequence"/>
</dbReference>
<keyword evidence="3" id="KW-1003">Cell membrane</keyword>
<feature type="domain" description="Acyltransferase 3" evidence="11">
    <location>
        <begin position="13"/>
        <end position="347"/>
    </location>
</feature>
<accession>A0A7X0SS75</accession>
<dbReference type="CDD" id="cd01840">
    <property type="entry name" value="SGNH_hydrolase_yrhL_like"/>
    <property type="match status" value="1"/>
</dbReference>
<comment type="caution">
    <text evidence="12">The sequence shown here is derived from an EMBL/GenBank/DDBJ whole genome shotgun (WGS) entry which is preliminary data.</text>
</comment>
<gene>
    <name evidence="12" type="ORF">H7C18_30130</name>
</gene>
<dbReference type="GO" id="GO:0005886">
    <property type="term" value="C:plasma membrane"/>
    <property type="evidence" value="ECO:0007669"/>
    <property type="project" value="UniProtKB-SubCell"/>
</dbReference>
<comment type="subcellular location">
    <subcellularLocation>
        <location evidence="1">Cell membrane</location>
        <topology evidence="1">Multi-pass membrane protein</topology>
    </subcellularLocation>
</comment>
<evidence type="ECO:0000256" key="9">
    <source>
        <dbReference type="SAM" id="MobiDB-lite"/>
    </source>
</evidence>
<evidence type="ECO:0000256" key="4">
    <source>
        <dbReference type="ARBA" id="ARBA00022679"/>
    </source>
</evidence>